<name>A0A9P6EJK1_9AGAR</name>
<dbReference type="Proteomes" id="UP000807306">
    <property type="component" value="Unassembled WGS sequence"/>
</dbReference>
<evidence type="ECO:0000313" key="2">
    <source>
        <dbReference type="Proteomes" id="UP000807306"/>
    </source>
</evidence>
<protein>
    <recommendedName>
        <fullName evidence="3">Glycosyltransferase family 61 protein</fullName>
    </recommendedName>
</protein>
<sequence length="522" mass="58828">MRWTAPPEKREIALVILSLLTYLFAFNLETLGIDPVATQGAVLRRIGFGKTRSIGADGRKPPGWRDNLEADIFGDWAWDEGHVVGHFREKSQPTVQGRHGASWLWGQNQNVIQEDDRPFHESTVDKGLLRWGDDVPVTRVIKHVPGYTILDNVITFNQSVYVISDTPASLPSMNTIVSTAGNAFDSFKLLSTEEARRIIGTHGALVRGVSWMSADQHPTNSTLFAMWRTYSSLDPLITSEGHTKLAPPHRLLIPHSRFFTDANPDFDSYTIRRRRADTGFHPYTMKAAFPQLTLEFFEDWDDLQKLEVPFVFERLLVMNTHAAERTMRNGLPAFSAAFKLEASPSWWEPIRRNMALFLEEYEVPSRAKPVVTYLHSQSEAGGLKLSTADHNALVSGLQSLCKKYGYELHIVSSQTSDTHWTERMTSIVRSTVVLGVHGSHMMDSVFMRPTPQSTMMELFPAGRYARHQEVALQSIGIKYMAWWGSESSTENFPTSQPQPQSEPMSIDVQAITRAVHAALRSS</sequence>
<evidence type="ECO:0000313" key="1">
    <source>
        <dbReference type="EMBL" id="KAF9530286.1"/>
    </source>
</evidence>
<reference evidence="1" key="1">
    <citation type="submission" date="2020-11" db="EMBL/GenBank/DDBJ databases">
        <authorList>
            <consortium name="DOE Joint Genome Institute"/>
            <person name="Ahrendt S."/>
            <person name="Riley R."/>
            <person name="Andreopoulos W."/>
            <person name="Labutti K."/>
            <person name="Pangilinan J."/>
            <person name="Ruiz-Duenas F.J."/>
            <person name="Barrasa J.M."/>
            <person name="Sanchez-Garcia M."/>
            <person name="Camarero S."/>
            <person name="Miyauchi S."/>
            <person name="Serrano A."/>
            <person name="Linde D."/>
            <person name="Babiker R."/>
            <person name="Drula E."/>
            <person name="Ayuso-Fernandez I."/>
            <person name="Pacheco R."/>
            <person name="Padilla G."/>
            <person name="Ferreira P."/>
            <person name="Barriuso J."/>
            <person name="Kellner H."/>
            <person name="Castanera R."/>
            <person name="Alfaro M."/>
            <person name="Ramirez L."/>
            <person name="Pisabarro A.G."/>
            <person name="Kuo A."/>
            <person name="Tritt A."/>
            <person name="Lipzen A."/>
            <person name="He G."/>
            <person name="Yan M."/>
            <person name="Ng V."/>
            <person name="Cullen D."/>
            <person name="Martin F."/>
            <person name="Rosso M.-N."/>
            <person name="Henrissat B."/>
            <person name="Hibbett D."/>
            <person name="Martinez A.T."/>
            <person name="Grigoriev I.V."/>
        </authorList>
    </citation>
    <scope>NUCLEOTIDE SEQUENCE</scope>
    <source>
        <strain evidence="1">CBS 506.95</strain>
    </source>
</reference>
<keyword evidence="2" id="KW-1185">Reference proteome</keyword>
<dbReference type="AlphaFoldDB" id="A0A9P6EJK1"/>
<comment type="caution">
    <text evidence="1">The sequence shown here is derived from an EMBL/GenBank/DDBJ whole genome shotgun (WGS) entry which is preliminary data.</text>
</comment>
<proteinExistence type="predicted"/>
<organism evidence="1 2">
    <name type="scientific">Crepidotus variabilis</name>
    <dbReference type="NCBI Taxonomy" id="179855"/>
    <lineage>
        <taxon>Eukaryota</taxon>
        <taxon>Fungi</taxon>
        <taxon>Dikarya</taxon>
        <taxon>Basidiomycota</taxon>
        <taxon>Agaricomycotina</taxon>
        <taxon>Agaricomycetes</taxon>
        <taxon>Agaricomycetidae</taxon>
        <taxon>Agaricales</taxon>
        <taxon>Agaricineae</taxon>
        <taxon>Crepidotaceae</taxon>
        <taxon>Crepidotus</taxon>
    </lineage>
</organism>
<dbReference type="EMBL" id="MU157841">
    <property type="protein sequence ID" value="KAF9530286.1"/>
    <property type="molecule type" value="Genomic_DNA"/>
</dbReference>
<dbReference type="OrthoDB" id="529273at2759"/>
<evidence type="ECO:0008006" key="3">
    <source>
        <dbReference type="Google" id="ProtNLM"/>
    </source>
</evidence>
<accession>A0A9P6EJK1</accession>
<gene>
    <name evidence="1" type="ORF">CPB83DRAFT_851312</name>
</gene>